<accession>A0ACA9Q1S1</accession>
<proteinExistence type="predicted"/>
<reference evidence="1" key="1">
    <citation type="submission" date="2021-06" db="EMBL/GenBank/DDBJ databases">
        <authorList>
            <person name="Kallberg Y."/>
            <person name="Tangrot J."/>
            <person name="Rosling A."/>
        </authorList>
    </citation>
    <scope>NUCLEOTIDE SEQUENCE</scope>
    <source>
        <strain evidence="1">MA461A</strain>
    </source>
</reference>
<gene>
    <name evidence="1" type="ORF">RPERSI_LOCUS12060</name>
</gene>
<dbReference type="EMBL" id="CAJVQC010025462">
    <property type="protein sequence ID" value="CAG8730004.1"/>
    <property type="molecule type" value="Genomic_DNA"/>
</dbReference>
<keyword evidence="2" id="KW-1185">Reference proteome</keyword>
<evidence type="ECO:0000313" key="1">
    <source>
        <dbReference type="EMBL" id="CAG8730004.1"/>
    </source>
</evidence>
<protein>
    <submittedName>
        <fullName evidence="1">3319_t:CDS:1</fullName>
    </submittedName>
</protein>
<feature type="non-terminal residue" evidence="1">
    <location>
        <position position="192"/>
    </location>
</feature>
<evidence type="ECO:0000313" key="2">
    <source>
        <dbReference type="Proteomes" id="UP000789920"/>
    </source>
</evidence>
<sequence>MSSIKVTSSQSPISRSSRIGIIGAGPAGISVAHFLRREGYSNVTLLESAPHIAGKSSTFYHDNRGYDVGALMVGNNYSLVKSIVAELDCPLEKFYCGALDIDANKLMIENVCHIGIISDSFTKNMSHYLEEKKFFENVTLPDAWALAYTSAGYGYIQDDIPAAYFLKFIQNSENTIWRFKNGFQDFWIKMAK</sequence>
<organism evidence="1 2">
    <name type="scientific">Racocetra persica</name>
    <dbReference type="NCBI Taxonomy" id="160502"/>
    <lineage>
        <taxon>Eukaryota</taxon>
        <taxon>Fungi</taxon>
        <taxon>Fungi incertae sedis</taxon>
        <taxon>Mucoromycota</taxon>
        <taxon>Glomeromycotina</taxon>
        <taxon>Glomeromycetes</taxon>
        <taxon>Diversisporales</taxon>
        <taxon>Gigasporaceae</taxon>
        <taxon>Racocetra</taxon>
    </lineage>
</organism>
<dbReference type="Proteomes" id="UP000789920">
    <property type="component" value="Unassembled WGS sequence"/>
</dbReference>
<name>A0ACA9Q1S1_9GLOM</name>
<comment type="caution">
    <text evidence="1">The sequence shown here is derived from an EMBL/GenBank/DDBJ whole genome shotgun (WGS) entry which is preliminary data.</text>
</comment>